<sequence length="1066" mass="122962">MALLDKHKKYLNRLKFAPGMIVRIKLTNFVTYDKIELHASSKLNVILGPNGTGKSTFLCAVVLGLGGKPTIIGRSPNICDYIKRNRDHAITELELFNGEGRNYVITRKIMQNNTSTWTLNRQNVPFKSVEAVLQKFNIMINNLCQILPQDRVQDFAKMDKKQLLEATQRAVGDGELFRWFEKMKSYRNQLLNDGQDLEETKRKFEIESQKVKSMEGDVKSHRRKKEILDEIAMMKKKEAWLVFEAKNEERHQVTNELKALAKEMEKTQKQHKPFLKAIEKVAAEEEELSHKISGQENAIDEINQKIRRLVKVGMQAKGNMAAAKEALQTKLKSIALKNQKLEELQSKRQKICTDMPRESEHSLKSKIFFANEQIEKCNGELSALRNQEKTVEVRFNNFKGHVIANEHKLAQCSNTKNKKLELLSNNQDAYEAYQWLNVNRNQFSYNIYGPMFIEMNVNDQSKAKYVEQTIPGTELVAFVCENSQDMSKLMKILKDEKGLRINAVCSGISDVPAREQYLPQIPIQNLRKYGFNNYLIDLFDAPEPILHWLCKQHNFHNIPVGNATVDQNLDSIPTVLRRYFSAEQVYTVVRSRFSENVTKSAKYIKDANLLRFSVDHNLIRAIEEELNNKRCNLESAQQELSGLKRRKQEIEVKCNEAKNEKREYARILETLKSLVVRRGMIDEEIQQLEETVVDIDAEKANTDARIHELVDEMIQAEKQILGLLKDSAQLRAQVRLRKKEAEILAWRVRERQKQARQIEIKVQKAQEAIASKEEELSRIRAESKNLLKKAKEATDGIPPDAPEFVTRFKEEFEKYANNLEALQDQIGEKSAMARCIEDSTSSRVLAEYEEKMKLLEELQKKLSTAKTRTSTIHQQTMELRERWLSKMQDLLATINGKFVKCFEYLQCCGTVELDLSSDPEAIENYGLNIKVKFRAEGDLQALDPFTQSGGERSLSTAIFLLSLQSVINVPFRFVDEINQGMDAYNEVRVYYLISCAVSQEKSAQYWLITPKLIEETRITLDTTIHVIYSGDLKKNEDLNMTATPNIGKPKIRWSKETYFENLGITN</sequence>
<organism evidence="6 7">
    <name type="scientific">Nesidiocoris tenuis</name>
    <dbReference type="NCBI Taxonomy" id="355587"/>
    <lineage>
        <taxon>Eukaryota</taxon>
        <taxon>Metazoa</taxon>
        <taxon>Ecdysozoa</taxon>
        <taxon>Arthropoda</taxon>
        <taxon>Hexapoda</taxon>
        <taxon>Insecta</taxon>
        <taxon>Pterygota</taxon>
        <taxon>Neoptera</taxon>
        <taxon>Paraneoptera</taxon>
        <taxon>Hemiptera</taxon>
        <taxon>Heteroptera</taxon>
        <taxon>Panheteroptera</taxon>
        <taxon>Cimicomorpha</taxon>
        <taxon>Miridae</taxon>
        <taxon>Dicyphina</taxon>
        <taxon>Nesidiocoris</taxon>
    </lineage>
</organism>
<feature type="coiled-coil region" evidence="4">
    <location>
        <begin position="748"/>
        <end position="868"/>
    </location>
</feature>
<dbReference type="InterPro" id="IPR038729">
    <property type="entry name" value="Rad50/SbcC_AAA"/>
</dbReference>
<feature type="coiled-coil region" evidence="4">
    <location>
        <begin position="619"/>
        <end position="719"/>
    </location>
</feature>
<feature type="coiled-coil region" evidence="4">
    <location>
        <begin position="187"/>
        <end position="217"/>
    </location>
</feature>
<dbReference type="Gene3D" id="3.40.50.300">
    <property type="entry name" value="P-loop containing nucleotide triphosphate hydrolases"/>
    <property type="match status" value="2"/>
</dbReference>
<evidence type="ECO:0000256" key="1">
    <source>
        <dbReference type="ARBA" id="ARBA00010171"/>
    </source>
</evidence>
<keyword evidence="7" id="KW-1185">Reference proteome</keyword>
<feature type="coiled-coil region" evidence="4">
    <location>
        <begin position="243"/>
        <end position="347"/>
    </location>
</feature>
<dbReference type="SUPFAM" id="SSF52540">
    <property type="entry name" value="P-loop containing nucleoside triphosphate hydrolases"/>
    <property type="match status" value="2"/>
</dbReference>
<dbReference type="Pfam" id="PF13476">
    <property type="entry name" value="AAA_23"/>
    <property type="match status" value="1"/>
</dbReference>
<evidence type="ECO:0000259" key="5">
    <source>
        <dbReference type="Pfam" id="PF13476"/>
    </source>
</evidence>
<evidence type="ECO:0000313" key="6">
    <source>
        <dbReference type="EMBL" id="BES92230.1"/>
    </source>
</evidence>
<protein>
    <recommendedName>
        <fullName evidence="2">Structural maintenance of chromosomes protein 5</fullName>
    </recommendedName>
</protein>
<evidence type="ECO:0000256" key="2">
    <source>
        <dbReference type="ARBA" id="ARBA00018687"/>
    </source>
</evidence>
<dbReference type="InterPro" id="IPR027417">
    <property type="entry name" value="P-loop_NTPase"/>
</dbReference>
<evidence type="ECO:0000256" key="3">
    <source>
        <dbReference type="ARBA" id="ARBA00023054"/>
    </source>
</evidence>
<gene>
    <name evidence="6" type="ORF">NTJ_05038</name>
</gene>
<comment type="similarity">
    <text evidence="1">Belongs to the SMC family. SMC5 subfamily.</text>
</comment>
<name>A0ABN7AJ02_9HEMI</name>
<evidence type="ECO:0000256" key="4">
    <source>
        <dbReference type="SAM" id="Coils"/>
    </source>
</evidence>
<evidence type="ECO:0000313" key="7">
    <source>
        <dbReference type="Proteomes" id="UP001307889"/>
    </source>
</evidence>
<reference evidence="6 7" key="1">
    <citation type="submission" date="2023-09" db="EMBL/GenBank/DDBJ databases">
        <title>Nesidiocoris tenuis whole genome shotgun sequence.</title>
        <authorList>
            <person name="Shibata T."/>
            <person name="Shimoda M."/>
            <person name="Kobayashi T."/>
            <person name="Uehara T."/>
        </authorList>
    </citation>
    <scope>NUCLEOTIDE SEQUENCE [LARGE SCALE GENOMIC DNA]</scope>
    <source>
        <strain evidence="6 7">Japan</strain>
    </source>
</reference>
<accession>A0ABN7AJ02</accession>
<feature type="domain" description="Rad50/SbcC-type AAA" evidence="5">
    <location>
        <begin position="23"/>
        <end position="212"/>
    </location>
</feature>
<keyword evidence="3 4" id="KW-0175">Coiled coil</keyword>
<dbReference type="PANTHER" id="PTHR45916">
    <property type="entry name" value="STRUCTURAL MAINTENANCE OF CHROMOSOMES PROTEIN 5"/>
    <property type="match status" value="1"/>
</dbReference>
<proteinExistence type="inferred from homology"/>
<dbReference type="EMBL" id="AP028911">
    <property type="protein sequence ID" value="BES92230.1"/>
    <property type="molecule type" value="Genomic_DNA"/>
</dbReference>
<dbReference type="Proteomes" id="UP001307889">
    <property type="component" value="Chromosome 3"/>
</dbReference>
<dbReference type="PANTHER" id="PTHR45916:SF1">
    <property type="entry name" value="STRUCTURAL MAINTENANCE OF CHROMOSOMES PROTEIN 5"/>
    <property type="match status" value="1"/>
</dbReference>